<dbReference type="SUPFAM" id="SSF50156">
    <property type="entry name" value="PDZ domain-like"/>
    <property type="match status" value="1"/>
</dbReference>
<dbReference type="InterPro" id="IPR036034">
    <property type="entry name" value="PDZ_sf"/>
</dbReference>
<dbReference type="Pfam" id="PF13180">
    <property type="entry name" value="PDZ_2"/>
    <property type="match status" value="1"/>
</dbReference>
<dbReference type="AlphaFoldDB" id="A0A0R2SXP4"/>
<dbReference type="Gene3D" id="2.30.42.10">
    <property type="match status" value="1"/>
</dbReference>
<dbReference type="EMBL" id="LICD01000418">
    <property type="protein sequence ID" value="KRO77835.1"/>
    <property type="molecule type" value="Genomic_DNA"/>
</dbReference>
<accession>A0A0R2SXP4</accession>
<sequence>RGRIQLGDVIVEIDGNKITNESDYADVMEEHRPGDIVEVITQRDNQRLRYEIELQAPQNN</sequence>
<name>A0A0R2SXP4_9GAMM</name>
<proteinExistence type="predicted"/>
<feature type="non-terminal residue" evidence="2">
    <location>
        <position position="1"/>
    </location>
</feature>
<feature type="domain" description="PDZ" evidence="1">
    <location>
        <begin position="4"/>
        <end position="54"/>
    </location>
</feature>
<evidence type="ECO:0000313" key="2">
    <source>
        <dbReference type="EMBL" id="KRO77835.1"/>
    </source>
</evidence>
<gene>
    <name evidence="2" type="ORF">ABR85_09745</name>
</gene>
<comment type="caution">
    <text evidence="2">The sequence shown here is derived from an EMBL/GenBank/DDBJ whole genome shotgun (WGS) entry which is preliminary data.</text>
</comment>
<dbReference type="Proteomes" id="UP000051242">
    <property type="component" value="Unassembled WGS sequence"/>
</dbReference>
<reference evidence="2 3" key="1">
    <citation type="submission" date="2015-10" db="EMBL/GenBank/DDBJ databases">
        <title>Metagenome-Assembled Genomes uncover a global brackish microbiome.</title>
        <authorList>
            <person name="Hugerth L.W."/>
            <person name="Larsson J."/>
            <person name="Alneberg J."/>
            <person name="Lindh M.V."/>
            <person name="Legrand C."/>
            <person name="Pinhassi J."/>
            <person name="Andersson A.F."/>
        </authorList>
    </citation>
    <scope>NUCLEOTIDE SEQUENCE [LARGE SCALE GENOMIC DNA]</scope>
    <source>
        <strain evidence="2">BACL22 MAG-120619-bin3</strain>
    </source>
</reference>
<evidence type="ECO:0000259" key="1">
    <source>
        <dbReference type="Pfam" id="PF13180"/>
    </source>
</evidence>
<protein>
    <recommendedName>
        <fullName evidence="1">PDZ domain-containing protein</fullName>
    </recommendedName>
</protein>
<evidence type="ECO:0000313" key="3">
    <source>
        <dbReference type="Proteomes" id="UP000051242"/>
    </source>
</evidence>
<dbReference type="InterPro" id="IPR001478">
    <property type="entry name" value="PDZ"/>
</dbReference>
<organism evidence="2 3">
    <name type="scientific">OM182 bacterium BACL3 MAG-120619-bin3</name>
    <dbReference type="NCBI Taxonomy" id="1655593"/>
    <lineage>
        <taxon>Bacteria</taxon>
        <taxon>Pseudomonadati</taxon>
        <taxon>Pseudomonadota</taxon>
        <taxon>Gammaproteobacteria</taxon>
        <taxon>OMG group</taxon>
        <taxon>OM182 clade</taxon>
    </lineage>
</organism>